<reference evidence="1" key="1">
    <citation type="journal article" date="2021" name="Environ. Microbiol.">
        <title>Gene family expansions and transcriptome signatures uncover fungal adaptations to wood decay.</title>
        <authorList>
            <person name="Hage H."/>
            <person name="Miyauchi S."/>
            <person name="Viragh M."/>
            <person name="Drula E."/>
            <person name="Min B."/>
            <person name="Chaduli D."/>
            <person name="Navarro D."/>
            <person name="Favel A."/>
            <person name="Norest M."/>
            <person name="Lesage-Meessen L."/>
            <person name="Balint B."/>
            <person name="Merenyi Z."/>
            <person name="de Eugenio L."/>
            <person name="Morin E."/>
            <person name="Martinez A.T."/>
            <person name="Baldrian P."/>
            <person name="Stursova M."/>
            <person name="Martinez M.J."/>
            <person name="Novotny C."/>
            <person name="Magnuson J.K."/>
            <person name="Spatafora J.W."/>
            <person name="Maurice S."/>
            <person name="Pangilinan J."/>
            <person name="Andreopoulos W."/>
            <person name="LaButti K."/>
            <person name="Hundley H."/>
            <person name="Na H."/>
            <person name="Kuo A."/>
            <person name="Barry K."/>
            <person name="Lipzen A."/>
            <person name="Henrissat B."/>
            <person name="Riley R."/>
            <person name="Ahrendt S."/>
            <person name="Nagy L.G."/>
            <person name="Grigoriev I.V."/>
            <person name="Martin F."/>
            <person name="Rosso M.N."/>
        </authorList>
    </citation>
    <scope>NUCLEOTIDE SEQUENCE</scope>
    <source>
        <strain evidence="1">CBS 384.51</strain>
    </source>
</reference>
<keyword evidence="2" id="KW-1185">Reference proteome</keyword>
<comment type="caution">
    <text evidence="1">The sequence shown here is derived from an EMBL/GenBank/DDBJ whole genome shotgun (WGS) entry which is preliminary data.</text>
</comment>
<evidence type="ECO:0000313" key="1">
    <source>
        <dbReference type="EMBL" id="KAI0089357.1"/>
    </source>
</evidence>
<sequence length="854" mass="94788">MLLDVNRKLFTRSDRVKGVDFHPTEPWLLTGLYNGTVNIYNHESGALVKTFEVSEVPVRCVRFIPRKNWFVAGSDDFQLRVFNYNTHEKVTTFEAHPDYIRCLTVHPTASIVLTGSDDMTIKAWDWDKQWRCIQTFEGHTHYIMNISVNPKDPNTFASSCLDRTVKMWSLGSPTPNFTMEAHDKGVNYVDFYPGADKPYLVTASDDKTVKIWDYLSKSCVQTLESHTNNVLFAVFHHNLPLIISGGEDGTVKLWNSGTYRLENTLSYALERAWCVAVRKTTNEVAVGYDEGVVVIKLGRDEPSFSMDPSGKLIYTRTNSVLSGNVQTIADAEVADGNRIPLAIKEIGTTEIFATSINHSPNGRFVTVVGDGEYIVYTALAWRNKAFGNGSSFAWANDSNTYAVLEGRTKVRVYKNFKERTGAPMKGAGSWALDGLHGGPVLGARGSGVVVFWDWETGEIVRRIDVDAKNIFWSGTGELVAICAEDSYYVLRFNRDAYTARLEEGAQIDDEGVEEAFDLVAEISESVKTAKWVGDCFIYTNGANRLNYFIGSESYTITPFDQPLYLLGYIPAHNRVYLADKDVNVYSYSLSLSLVEYQTAVLRGDMDSANEILPTIPKEQRNKVATFLEGRDMKELALQITTDPDHKFDLSLQLDDLDAAVDIAKTVPELEAEPKWKAIGDRALAVWRFDLAREAFERAKDLSALFLLLLAIGDNDGLLKLASQAEEKGQNNLAFASLLQTGSPAACVDLLIKTQRAPEAAIFARTYAPSKIPAAITAWKTELGGKGKGKIADSIADPVEHPELFEEGWKEAIAKEEGAEKLSPLVPMQSSVSTESAATATTEATDEEEEDYEDA</sequence>
<accession>A0ACB8U4P9</accession>
<evidence type="ECO:0000313" key="2">
    <source>
        <dbReference type="Proteomes" id="UP001055072"/>
    </source>
</evidence>
<gene>
    <name evidence="1" type="ORF">BDY19DRAFT_993563</name>
</gene>
<proteinExistence type="predicted"/>
<name>A0ACB8U4P9_9APHY</name>
<organism evidence="1 2">
    <name type="scientific">Irpex rosettiformis</name>
    <dbReference type="NCBI Taxonomy" id="378272"/>
    <lineage>
        <taxon>Eukaryota</taxon>
        <taxon>Fungi</taxon>
        <taxon>Dikarya</taxon>
        <taxon>Basidiomycota</taxon>
        <taxon>Agaricomycotina</taxon>
        <taxon>Agaricomycetes</taxon>
        <taxon>Polyporales</taxon>
        <taxon>Irpicaceae</taxon>
        <taxon>Irpex</taxon>
    </lineage>
</organism>
<dbReference type="Proteomes" id="UP001055072">
    <property type="component" value="Unassembled WGS sequence"/>
</dbReference>
<protein>
    <submittedName>
        <fullName evidence="1">Coatomer beta</fullName>
    </submittedName>
</protein>
<dbReference type="EMBL" id="MU274911">
    <property type="protein sequence ID" value="KAI0089357.1"/>
    <property type="molecule type" value="Genomic_DNA"/>
</dbReference>